<feature type="domain" description="Flagellar basal-body/hook protein C-terminal" evidence="6">
    <location>
        <begin position="606"/>
        <end position="647"/>
    </location>
</feature>
<dbReference type="GO" id="GO:0071978">
    <property type="term" value="P:bacterial-type flagellum-dependent swarming motility"/>
    <property type="evidence" value="ECO:0007669"/>
    <property type="project" value="TreeGrafter"/>
</dbReference>
<name>A0A178M6N5_9PROT</name>
<feature type="compositionally biased region" description="Polar residues" evidence="5">
    <location>
        <begin position="34"/>
        <end position="51"/>
    </location>
</feature>
<gene>
    <name evidence="7" type="ORF">A6A04_10140</name>
</gene>
<evidence type="ECO:0000259" key="6">
    <source>
        <dbReference type="Pfam" id="PF06429"/>
    </source>
</evidence>
<dbReference type="Proteomes" id="UP000078428">
    <property type="component" value="Unassembled WGS sequence"/>
</dbReference>
<reference evidence="7 8" key="1">
    <citation type="submission" date="2016-04" db="EMBL/GenBank/DDBJ databases">
        <title>Draft genome sequence of freshwater magnetotactic bacteria Magnetospirillum marisnigri SP-1 and Magnetospirillum moscoviense BB-1.</title>
        <authorList>
            <person name="Koziaeva V."/>
            <person name="Dziuba M.V."/>
            <person name="Ivanov T.M."/>
            <person name="Kuznetsov B."/>
            <person name="Grouzdev D.S."/>
        </authorList>
    </citation>
    <scope>NUCLEOTIDE SEQUENCE [LARGE SCALE GENOMIC DNA]</scope>
    <source>
        <strain evidence="7 8">SP-1</strain>
    </source>
</reference>
<dbReference type="InterPro" id="IPR010930">
    <property type="entry name" value="Flg_bb/hook_C_dom"/>
</dbReference>
<proteinExistence type="inferred from homology"/>
<dbReference type="AlphaFoldDB" id="A0A178M6N5"/>
<comment type="function">
    <text evidence="4">A flexible structure which links the flagellar filament to the drive apparatus in the basal body.</text>
</comment>
<feature type="compositionally biased region" description="Polar residues" evidence="5">
    <location>
        <begin position="210"/>
        <end position="227"/>
    </location>
</feature>
<comment type="caution">
    <text evidence="7">The sequence shown here is derived from an EMBL/GenBank/DDBJ whole genome shotgun (WGS) entry which is preliminary data.</text>
</comment>
<dbReference type="SUPFAM" id="SSF117143">
    <property type="entry name" value="Flagellar hook protein flgE"/>
    <property type="match status" value="3"/>
</dbReference>
<dbReference type="PANTHER" id="PTHR30435">
    <property type="entry name" value="FLAGELLAR PROTEIN"/>
    <property type="match status" value="1"/>
</dbReference>
<feature type="region of interest" description="Disordered" evidence="5">
    <location>
        <begin position="32"/>
        <end position="51"/>
    </location>
</feature>
<keyword evidence="8" id="KW-1185">Reference proteome</keyword>
<protein>
    <recommendedName>
        <fullName evidence="4">Flagellar hook protein FlgE</fullName>
    </recommendedName>
</protein>
<comment type="similarity">
    <text evidence="2 4">Belongs to the flagella basal body rod proteins family.</text>
</comment>
<sequence length="651" mass="67431">MQTMDHAMGSISQNIANVNTTGYKRKSTEFKTVMSESHSSPGTSQNSPTTATATTGLDIFGVRAVDRYLITKQGVITPTNSWSDLGINGRGFFVVTAPDTTGNPQSTVSETDSQGTLYTREGNFQQRAIGTKSYFTTASGQFLMGWMADAQGKIPGQVTTASSPVTSSSSTSSSSGGGGSLVPIYTEPGQLITGVATTAMQAIMNLPADASSTASPQSFTDSSSVTDGTGAAQDLTMTWTRVDGDNWSVDFSLPTNPASGSVGTITGSPVTVTMDRFGNLTAPATSASGTGFADLAIAWSAGATTTTTPSIDLNSNKPTITDVPITLTVYDNAYNPQNLTLGFEHTTSGTWYMRVKNESATGSMTTLTADDGSTGQSIPITFSGTGQILSPKTITLGYAWTPSVTATEPAAVTIPTVLQPYATALETAVQGVTKPSMPATAAQLATYQTALDTAIGAVAIAAPATAADLTTYSTALYDAFDTANTATQTARTAAATAAGTNTVALDVSKLTQYVGSKPTAIDIRTIEQDGYESGVLDGMEFIKTGELIGHFSNGRTRTLAMVPVATFTAADQLDPISGTMFRRTQQAGDMSIGAIGEQGSGAQISSSAVETSNVDLADEFSRMIITQKAYSMNATVFKTADEMTTSARDLI</sequence>
<dbReference type="InterPro" id="IPR020013">
    <property type="entry name" value="Flagellar_FlgE/F/G"/>
</dbReference>
<dbReference type="NCBIfam" id="TIGR03506">
    <property type="entry name" value="FlgEFG_subfam"/>
    <property type="match status" value="2"/>
</dbReference>
<comment type="subcellular location">
    <subcellularLocation>
        <location evidence="1 4">Bacterial flagellum basal body</location>
    </subcellularLocation>
</comment>
<dbReference type="InterPro" id="IPR037058">
    <property type="entry name" value="Falgellar_hook_FlgE_sf"/>
</dbReference>
<evidence type="ECO:0000256" key="4">
    <source>
        <dbReference type="RuleBase" id="RU362116"/>
    </source>
</evidence>
<dbReference type="STRING" id="1285242.A6A04_10140"/>
<organism evidence="7 8">
    <name type="scientific">Paramagnetospirillum marisnigri</name>
    <dbReference type="NCBI Taxonomy" id="1285242"/>
    <lineage>
        <taxon>Bacteria</taxon>
        <taxon>Pseudomonadati</taxon>
        <taxon>Pseudomonadota</taxon>
        <taxon>Alphaproteobacteria</taxon>
        <taxon>Rhodospirillales</taxon>
        <taxon>Magnetospirillaceae</taxon>
        <taxon>Paramagnetospirillum</taxon>
    </lineage>
</organism>
<keyword evidence="3 4" id="KW-0975">Bacterial flagellum</keyword>
<accession>A0A178M6N5</accession>
<dbReference type="EMBL" id="LWQT01000131">
    <property type="protein sequence ID" value="OAN43044.1"/>
    <property type="molecule type" value="Genomic_DNA"/>
</dbReference>
<evidence type="ECO:0000256" key="3">
    <source>
        <dbReference type="ARBA" id="ARBA00023143"/>
    </source>
</evidence>
<evidence type="ECO:0000256" key="1">
    <source>
        <dbReference type="ARBA" id="ARBA00004117"/>
    </source>
</evidence>
<dbReference type="PANTHER" id="PTHR30435:SF1">
    <property type="entry name" value="FLAGELLAR HOOK PROTEIN FLGE"/>
    <property type="match status" value="1"/>
</dbReference>
<feature type="region of interest" description="Disordered" evidence="5">
    <location>
        <begin position="157"/>
        <end position="182"/>
    </location>
</feature>
<feature type="compositionally biased region" description="Low complexity" evidence="5">
    <location>
        <begin position="159"/>
        <end position="174"/>
    </location>
</feature>
<dbReference type="GO" id="GO:0009425">
    <property type="term" value="C:bacterial-type flagellum basal body"/>
    <property type="evidence" value="ECO:0007669"/>
    <property type="project" value="UniProtKB-SubCell"/>
</dbReference>
<dbReference type="GO" id="GO:0005829">
    <property type="term" value="C:cytosol"/>
    <property type="evidence" value="ECO:0007669"/>
    <property type="project" value="TreeGrafter"/>
</dbReference>
<evidence type="ECO:0000256" key="2">
    <source>
        <dbReference type="ARBA" id="ARBA00009677"/>
    </source>
</evidence>
<dbReference type="GO" id="GO:0009424">
    <property type="term" value="C:bacterial-type flagellum hook"/>
    <property type="evidence" value="ECO:0007669"/>
    <property type="project" value="TreeGrafter"/>
</dbReference>
<evidence type="ECO:0000313" key="7">
    <source>
        <dbReference type="EMBL" id="OAN43044.1"/>
    </source>
</evidence>
<dbReference type="Pfam" id="PF06429">
    <property type="entry name" value="Flg_bbr_C"/>
    <property type="match status" value="1"/>
</dbReference>
<evidence type="ECO:0000256" key="5">
    <source>
        <dbReference type="SAM" id="MobiDB-lite"/>
    </source>
</evidence>
<feature type="region of interest" description="Disordered" evidence="5">
    <location>
        <begin position="210"/>
        <end position="230"/>
    </location>
</feature>
<dbReference type="InterPro" id="IPR037925">
    <property type="entry name" value="FlgE/F/G-like"/>
</dbReference>
<dbReference type="Gene3D" id="2.60.98.20">
    <property type="entry name" value="Flagellar hook protein FlgE"/>
    <property type="match status" value="1"/>
</dbReference>
<evidence type="ECO:0000313" key="8">
    <source>
        <dbReference type="Proteomes" id="UP000078428"/>
    </source>
</evidence>